<dbReference type="InterPro" id="IPR013762">
    <property type="entry name" value="Integrase-like_cat_sf"/>
</dbReference>
<dbReference type="InterPro" id="IPR011010">
    <property type="entry name" value="DNA_brk_join_enz"/>
</dbReference>
<accession>A0ABT7QVA8</accession>
<evidence type="ECO:0000313" key="2">
    <source>
        <dbReference type="EMBL" id="MDM5270779.1"/>
    </source>
</evidence>
<evidence type="ECO:0000256" key="1">
    <source>
        <dbReference type="ARBA" id="ARBA00023172"/>
    </source>
</evidence>
<dbReference type="RefSeq" id="WP_289412055.1">
    <property type="nucleotide sequence ID" value="NZ_JAQIBD010000001.1"/>
</dbReference>
<name>A0ABT7QVA8_9BACT</name>
<reference evidence="2" key="1">
    <citation type="submission" date="2023-01" db="EMBL/GenBank/DDBJ databases">
        <title>Sulfurovum sp. zt1-1 genome assembly.</title>
        <authorList>
            <person name="Wang J."/>
        </authorList>
    </citation>
    <scope>NUCLEOTIDE SEQUENCE</scope>
    <source>
        <strain evidence="2">Zt1-1</strain>
    </source>
</reference>
<organism evidence="2 3">
    <name type="scientific">Sulfurovum zhangzhouensis</name>
    <dbReference type="NCBI Taxonomy" id="3019067"/>
    <lineage>
        <taxon>Bacteria</taxon>
        <taxon>Pseudomonadati</taxon>
        <taxon>Campylobacterota</taxon>
        <taxon>Epsilonproteobacteria</taxon>
        <taxon>Campylobacterales</taxon>
        <taxon>Sulfurovaceae</taxon>
        <taxon>Sulfurovum</taxon>
    </lineage>
</organism>
<evidence type="ECO:0000313" key="3">
    <source>
        <dbReference type="Proteomes" id="UP001169069"/>
    </source>
</evidence>
<dbReference type="Gene3D" id="1.10.443.10">
    <property type="entry name" value="Intergrase catalytic core"/>
    <property type="match status" value="1"/>
</dbReference>
<gene>
    <name evidence="2" type="ORF">PGH07_01155</name>
</gene>
<dbReference type="SUPFAM" id="SSF56349">
    <property type="entry name" value="DNA breaking-rejoining enzymes"/>
    <property type="match status" value="1"/>
</dbReference>
<dbReference type="EMBL" id="JAQIBD010000001">
    <property type="protein sequence ID" value="MDM5270779.1"/>
    <property type="molecule type" value="Genomic_DNA"/>
</dbReference>
<keyword evidence="1" id="KW-0233">DNA recombination</keyword>
<dbReference type="Proteomes" id="UP001169069">
    <property type="component" value="Unassembled WGS sequence"/>
</dbReference>
<protein>
    <submittedName>
        <fullName evidence="2">Uncharacterized protein</fullName>
    </submittedName>
</protein>
<sequence length="306" mass="35794">MRGSVYYQTGQLTKAIFVEGAKKEDRINPEHPHYKCIASYKSMKTYRDVWNNLGNYLKEHWKIKDFEKITAEHIDAYISYKIEYYPSRQYLEKVVSALGKLEDTLKRFALHTYGQERDYDFSIRQNKLHYAKVQQLVADGYHNRVYLDSKLIIDNLSSPKHKIAALIQLSGGARSEGVSLIKKDQLKDITIDPISKEELGIIETKEKGGKIGDVMVETYIYKYLQDIIETEGVFRIKYQEYADDIRQTCLKIGIIPHGSHGFRWTFAQNRVRIYQDHGYTYEQALQGVSWEMKHFRPDITEHYLGG</sequence>
<proteinExistence type="predicted"/>
<keyword evidence="3" id="KW-1185">Reference proteome</keyword>
<comment type="caution">
    <text evidence="2">The sequence shown here is derived from an EMBL/GenBank/DDBJ whole genome shotgun (WGS) entry which is preliminary data.</text>
</comment>